<evidence type="ECO:0000259" key="3">
    <source>
        <dbReference type="PROSITE" id="PS50041"/>
    </source>
</evidence>
<dbReference type="AlphaFoldDB" id="A0A8S1CP94"/>
<dbReference type="Pfam" id="PF00059">
    <property type="entry name" value="Lectin_C"/>
    <property type="match status" value="1"/>
</dbReference>
<keyword evidence="2" id="KW-0732">Signal</keyword>
<dbReference type="PROSITE" id="PS50041">
    <property type="entry name" value="C_TYPE_LECTIN_2"/>
    <property type="match status" value="1"/>
</dbReference>
<dbReference type="PROSITE" id="PS00615">
    <property type="entry name" value="C_TYPE_LECTIN_1"/>
    <property type="match status" value="1"/>
</dbReference>
<sequence>MFKASTILVCALCAAGLKIGSTQAVVGEYIDVNGREMFVGSDWVGATLAAEECTAIGKKLVSFDDLNKYLDLLTVLRNKEDYVYHFFWTSGNRRAAETMWYWNDAGFVTGTFWAFRQPDVSQDQEACLKFTVEPNTDSLWYDETCDEYIRFVCE</sequence>
<dbReference type="InterPro" id="IPR018378">
    <property type="entry name" value="C-type_lectin_CS"/>
</dbReference>
<dbReference type="SUPFAM" id="SSF56436">
    <property type="entry name" value="C-type lectin-like"/>
    <property type="match status" value="1"/>
</dbReference>
<dbReference type="CDD" id="cd00037">
    <property type="entry name" value="CLECT"/>
    <property type="match status" value="1"/>
</dbReference>
<dbReference type="InterPro" id="IPR016186">
    <property type="entry name" value="C-type_lectin-like/link_sf"/>
</dbReference>
<dbReference type="SMART" id="SM00034">
    <property type="entry name" value="CLECT"/>
    <property type="match status" value="1"/>
</dbReference>
<organism evidence="4 5">
    <name type="scientific">Cloeon dipterum</name>
    <dbReference type="NCBI Taxonomy" id="197152"/>
    <lineage>
        <taxon>Eukaryota</taxon>
        <taxon>Metazoa</taxon>
        <taxon>Ecdysozoa</taxon>
        <taxon>Arthropoda</taxon>
        <taxon>Hexapoda</taxon>
        <taxon>Insecta</taxon>
        <taxon>Pterygota</taxon>
        <taxon>Palaeoptera</taxon>
        <taxon>Ephemeroptera</taxon>
        <taxon>Pisciforma</taxon>
        <taxon>Baetidae</taxon>
        <taxon>Cloeon</taxon>
    </lineage>
</organism>
<dbReference type="InterPro" id="IPR016187">
    <property type="entry name" value="CTDL_fold"/>
</dbReference>
<reference evidence="4 5" key="1">
    <citation type="submission" date="2020-04" db="EMBL/GenBank/DDBJ databases">
        <authorList>
            <person name="Alioto T."/>
            <person name="Alioto T."/>
            <person name="Gomez Garrido J."/>
        </authorList>
    </citation>
    <scope>NUCLEOTIDE SEQUENCE [LARGE SCALE GENOMIC DNA]</scope>
</reference>
<gene>
    <name evidence="4" type="ORF">CLODIP_2_CD13292</name>
</gene>
<feature type="domain" description="C-type lectin" evidence="3">
    <location>
        <begin position="43"/>
        <end position="154"/>
    </location>
</feature>
<keyword evidence="1" id="KW-1015">Disulfide bond</keyword>
<dbReference type="Gene3D" id="3.10.100.10">
    <property type="entry name" value="Mannose-Binding Protein A, subunit A"/>
    <property type="match status" value="1"/>
</dbReference>
<protein>
    <recommendedName>
        <fullName evidence="3">C-type lectin domain-containing protein</fullName>
    </recommendedName>
</protein>
<keyword evidence="5" id="KW-1185">Reference proteome</keyword>
<feature type="chain" id="PRO_5035918099" description="C-type lectin domain-containing protein" evidence="2">
    <location>
        <begin position="25"/>
        <end position="154"/>
    </location>
</feature>
<dbReference type="OrthoDB" id="7773875at2759"/>
<evidence type="ECO:0000313" key="5">
    <source>
        <dbReference type="Proteomes" id="UP000494165"/>
    </source>
</evidence>
<evidence type="ECO:0000256" key="1">
    <source>
        <dbReference type="ARBA" id="ARBA00023157"/>
    </source>
</evidence>
<dbReference type="Proteomes" id="UP000494165">
    <property type="component" value="Unassembled WGS sequence"/>
</dbReference>
<dbReference type="EMBL" id="CADEPI010000071">
    <property type="protein sequence ID" value="CAB3372275.1"/>
    <property type="molecule type" value="Genomic_DNA"/>
</dbReference>
<evidence type="ECO:0000313" key="4">
    <source>
        <dbReference type="EMBL" id="CAB3372275.1"/>
    </source>
</evidence>
<comment type="caution">
    <text evidence="4">The sequence shown here is derived from an EMBL/GenBank/DDBJ whole genome shotgun (WGS) entry which is preliminary data.</text>
</comment>
<feature type="signal peptide" evidence="2">
    <location>
        <begin position="1"/>
        <end position="24"/>
    </location>
</feature>
<name>A0A8S1CP94_9INSE</name>
<proteinExistence type="predicted"/>
<accession>A0A8S1CP94</accession>
<dbReference type="InterPro" id="IPR001304">
    <property type="entry name" value="C-type_lectin-like"/>
</dbReference>
<evidence type="ECO:0000256" key="2">
    <source>
        <dbReference type="SAM" id="SignalP"/>
    </source>
</evidence>